<keyword evidence="1" id="KW-0472">Membrane</keyword>
<dbReference type="PANTHER" id="PTHR46579:SF1">
    <property type="entry name" value="F5_8 TYPE C DOMAIN-CONTAINING PROTEIN"/>
    <property type="match status" value="1"/>
</dbReference>
<dbReference type="OrthoDB" id="2431110at2759"/>
<comment type="caution">
    <text evidence="2">The sequence shown here is derived from an EMBL/GenBank/DDBJ whole genome shotgun (WGS) entry which is preliminary data.</text>
</comment>
<protein>
    <submittedName>
        <fullName evidence="2">Uncharacterized protein</fullName>
    </submittedName>
</protein>
<proteinExistence type="predicted"/>
<evidence type="ECO:0000313" key="3">
    <source>
        <dbReference type="Proteomes" id="UP000265703"/>
    </source>
</evidence>
<evidence type="ECO:0000256" key="1">
    <source>
        <dbReference type="SAM" id="Phobius"/>
    </source>
</evidence>
<organism evidence="2 3">
    <name type="scientific">Glomus cerebriforme</name>
    <dbReference type="NCBI Taxonomy" id="658196"/>
    <lineage>
        <taxon>Eukaryota</taxon>
        <taxon>Fungi</taxon>
        <taxon>Fungi incertae sedis</taxon>
        <taxon>Mucoromycota</taxon>
        <taxon>Glomeromycotina</taxon>
        <taxon>Glomeromycetes</taxon>
        <taxon>Glomerales</taxon>
        <taxon>Glomeraceae</taxon>
        <taxon>Glomus</taxon>
    </lineage>
</organism>
<dbReference type="Proteomes" id="UP000265703">
    <property type="component" value="Unassembled WGS sequence"/>
</dbReference>
<dbReference type="EMBL" id="QKYT01000590">
    <property type="protein sequence ID" value="RIA83212.1"/>
    <property type="molecule type" value="Genomic_DNA"/>
</dbReference>
<sequence length="176" mass="20932">MDNIDLPSDISQISPKITIGNMLDNNDRKILGNFVHVCNLLVVRFIIEDDLKEAQEKLKDMAYLIECIYGSEFIISNIYLMLHISDYYYNYGSIYSYWLFLLERLNGYITVGSLAFIVEREELQYFLSIKHNTSIFFKLYDTELISDQMLKPLYINIVMSLELYRSLYEWYSIYII</sequence>
<keyword evidence="1" id="KW-1133">Transmembrane helix</keyword>
<evidence type="ECO:0000313" key="2">
    <source>
        <dbReference type="EMBL" id="RIA83212.1"/>
    </source>
</evidence>
<dbReference type="AlphaFoldDB" id="A0A397SCI4"/>
<name>A0A397SCI4_9GLOM</name>
<feature type="transmembrane region" description="Helical" evidence="1">
    <location>
        <begin position="68"/>
        <end position="89"/>
    </location>
</feature>
<dbReference type="PANTHER" id="PTHR46579">
    <property type="entry name" value="F5/8 TYPE C DOMAIN-CONTAINING PROTEIN-RELATED"/>
    <property type="match status" value="1"/>
</dbReference>
<feature type="transmembrane region" description="Helical" evidence="1">
    <location>
        <begin position="95"/>
        <end position="118"/>
    </location>
</feature>
<accession>A0A397SCI4</accession>
<feature type="transmembrane region" description="Helical" evidence="1">
    <location>
        <begin position="30"/>
        <end position="47"/>
    </location>
</feature>
<reference evidence="2 3" key="1">
    <citation type="submission" date="2018-06" db="EMBL/GenBank/DDBJ databases">
        <title>Comparative genomics reveals the genomic features of Rhizophagus irregularis, R. cerebriforme, R. diaphanum and Gigaspora rosea, and their symbiotic lifestyle signature.</title>
        <authorList>
            <person name="Morin E."/>
            <person name="San Clemente H."/>
            <person name="Chen E.C.H."/>
            <person name="De La Providencia I."/>
            <person name="Hainaut M."/>
            <person name="Kuo A."/>
            <person name="Kohler A."/>
            <person name="Murat C."/>
            <person name="Tang N."/>
            <person name="Roy S."/>
            <person name="Loubradou J."/>
            <person name="Henrissat B."/>
            <person name="Grigoriev I.V."/>
            <person name="Corradi N."/>
            <person name="Roux C."/>
            <person name="Martin F.M."/>
        </authorList>
    </citation>
    <scope>NUCLEOTIDE SEQUENCE [LARGE SCALE GENOMIC DNA]</scope>
    <source>
        <strain evidence="2 3">DAOM 227022</strain>
    </source>
</reference>
<keyword evidence="1" id="KW-0812">Transmembrane</keyword>
<gene>
    <name evidence="2" type="ORF">C1645_834163</name>
</gene>
<keyword evidence="3" id="KW-1185">Reference proteome</keyword>